<organism evidence="1 2">
    <name type="scientific">Nitrosospira briensis</name>
    <dbReference type="NCBI Taxonomy" id="35799"/>
    <lineage>
        <taxon>Bacteria</taxon>
        <taxon>Pseudomonadati</taxon>
        <taxon>Pseudomonadota</taxon>
        <taxon>Betaproteobacteria</taxon>
        <taxon>Nitrosomonadales</taxon>
        <taxon>Nitrosomonadaceae</taxon>
        <taxon>Nitrosospira</taxon>
    </lineage>
</organism>
<dbReference type="OrthoDB" id="8566213at2"/>
<evidence type="ECO:0000313" key="1">
    <source>
        <dbReference type="EMBL" id="SFN67704.1"/>
    </source>
</evidence>
<accession>A0A1I5AZ18</accession>
<sequence length="141" mass="15546">MANGAATPQREPNEYTLQGENKEIIFATTSFPGEPVLTYKDEDGESRTFRGDEISISEIQISKLLVTVLIEQVPDSHVVFLTLLLPTIHLPEEEREFPIETTAIITTQQTPFTAPGGTGNGLQVETYETLTLRGTARLIIS</sequence>
<dbReference type="AlphaFoldDB" id="A0A1I5AZ18"/>
<dbReference type="EMBL" id="FOVJ01000002">
    <property type="protein sequence ID" value="SFN67704.1"/>
    <property type="molecule type" value="Genomic_DNA"/>
</dbReference>
<name>A0A1I5AZ18_9PROT</name>
<evidence type="ECO:0000313" key="2">
    <source>
        <dbReference type="Proteomes" id="UP000183107"/>
    </source>
</evidence>
<protein>
    <submittedName>
        <fullName evidence="1">Uncharacterized protein</fullName>
    </submittedName>
</protein>
<proteinExistence type="predicted"/>
<dbReference type="RefSeq" id="WP_074796355.1">
    <property type="nucleotide sequence ID" value="NZ_FOVJ01000002.1"/>
</dbReference>
<gene>
    <name evidence="1" type="ORF">SAMN05216386_1594</name>
</gene>
<reference evidence="2" key="1">
    <citation type="submission" date="2016-10" db="EMBL/GenBank/DDBJ databases">
        <authorList>
            <person name="Varghese N."/>
        </authorList>
    </citation>
    <scope>NUCLEOTIDE SEQUENCE [LARGE SCALE GENOMIC DNA]</scope>
    <source>
        <strain evidence="2">Nsp8</strain>
    </source>
</reference>
<dbReference type="Proteomes" id="UP000183107">
    <property type="component" value="Unassembled WGS sequence"/>
</dbReference>
<keyword evidence="2" id="KW-1185">Reference proteome</keyword>